<dbReference type="EMBL" id="QFPN01000006">
    <property type="protein sequence ID" value="PZQ14400.1"/>
    <property type="molecule type" value="Genomic_DNA"/>
</dbReference>
<evidence type="ECO:0000256" key="2">
    <source>
        <dbReference type="ARBA" id="ARBA00022438"/>
    </source>
</evidence>
<name>A0A2W5MLR7_ANCNO</name>
<organism evidence="7 8">
    <name type="scientific">Ancylobacter novellus</name>
    <name type="common">Thiobacillus novellus</name>
    <dbReference type="NCBI Taxonomy" id="921"/>
    <lineage>
        <taxon>Bacteria</taxon>
        <taxon>Pseudomonadati</taxon>
        <taxon>Pseudomonadota</taxon>
        <taxon>Alphaproteobacteria</taxon>
        <taxon>Hyphomicrobiales</taxon>
        <taxon>Xanthobacteraceae</taxon>
        <taxon>Ancylobacter</taxon>
    </lineage>
</organism>
<comment type="similarity">
    <text evidence="1">Belongs to the peptidase M17 family.</text>
</comment>
<dbReference type="GO" id="GO:0030145">
    <property type="term" value="F:manganese ion binding"/>
    <property type="evidence" value="ECO:0007669"/>
    <property type="project" value="InterPro"/>
</dbReference>
<evidence type="ECO:0000256" key="1">
    <source>
        <dbReference type="ARBA" id="ARBA00009528"/>
    </source>
</evidence>
<evidence type="ECO:0000313" key="7">
    <source>
        <dbReference type="EMBL" id="PZQ14400.1"/>
    </source>
</evidence>
<dbReference type="GO" id="GO:0070006">
    <property type="term" value="F:metalloaminopeptidase activity"/>
    <property type="evidence" value="ECO:0007669"/>
    <property type="project" value="InterPro"/>
</dbReference>
<evidence type="ECO:0000256" key="3">
    <source>
        <dbReference type="ARBA" id="ARBA00022670"/>
    </source>
</evidence>
<dbReference type="Proteomes" id="UP000249577">
    <property type="component" value="Unassembled WGS sequence"/>
</dbReference>
<proteinExistence type="inferred from homology"/>
<dbReference type="PROSITE" id="PS00631">
    <property type="entry name" value="CYTOSOL_AP"/>
    <property type="match status" value="1"/>
</dbReference>
<dbReference type="InterPro" id="IPR011356">
    <property type="entry name" value="Leucine_aapep/pepB"/>
</dbReference>
<dbReference type="AlphaFoldDB" id="A0A2W5MLR7"/>
<dbReference type="PANTHER" id="PTHR11963">
    <property type="entry name" value="LEUCINE AMINOPEPTIDASE-RELATED"/>
    <property type="match status" value="1"/>
</dbReference>
<dbReference type="InterPro" id="IPR048816">
    <property type="entry name" value="Peptidase_M17_N_1"/>
</dbReference>
<feature type="domain" description="Cytosol aminopeptidase" evidence="6">
    <location>
        <begin position="301"/>
        <end position="308"/>
    </location>
</feature>
<keyword evidence="3" id="KW-0645">Protease</keyword>
<dbReference type="CDD" id="cd00433">
    <property type="entry name" value="Peptidase_M17"/>
    <property type="match status" value="1"/>
</dbReference>
<dbReference type="GO" id="GO:0006508">
    <property type="term" value="P:proteolysis"/>
    <property type="evidence" value="ECO:0007669"/>
    <property type="project" value="UniProtKB-KW"/>
</dbReference>
<dbReference type="Gene3D" id="3.40.630.10">
    <property type="entry name" value="Zn peptidases"/>
    <property type="match status" value="1"/>
</dbReference>
<dbReference type="Pfam" id="PF00883">
    <property type="entry name" value="Peptidase_M17"/>
    <property type="match status" value="1"/>
</dbReference>
<dbReference type="SUPFAM" id="SSF53187">
    <property type="entry name" value="Zn-dependent exopeptidases"/>
    <property type="match status" value="1"/>
</dbReference>
<evidence type="ECO:0000256" key="5">
    <source>
        <dbReference type="ARBA" id="ARBA00023211"/>
    </source>
</evidence>
<keyword evidence="2 7" id="KW-0031">Aminopeptidase</keyword>
<dbReference type="PANTHER" id="PTHR11963:SF20">
    <property type="entry name" value="PEPTIDASE B"/>
    <property type="match status" value="1"/>
</dbReference>
<keyword evidence="4" id="KW-0378">Hydrolase</keyword>
<dbReference type="InterPro" id="IPR043472">
    <property type="entry name" value="Macro_dom-like"/>
</dbReference>
<evidence type="ECO:0000259" key="6">
    <source>
        <dbReference type="PROSITE" id="PS00631"/>
    </source>
</evidence>
<dbReference type="Gene3D" id="3.40.220.10">
    <property type="entry name" value="Leucine Aminopeptidase, subunit E, domain 1"/>
    <property type="match status" value="1"/>
</dbReference>
<dbReference type="PRINTS" id="PR00481">
    <property type="entry name" value="LAMNOPPTDASE"/>
</dbReference>
<comment type="caution">
    <text evidence="7">The sequence shown here is derived from an EMBL/GenBank/DDBJ whole genome shotgun (WGS) entry which is preliminary data.</text>
</comment>
<reference evidence="7 8" key="1">
    <citation type="submission" date="2017-08" db="EMBL/GenBank/DDBJ databases">
        <title>Infants hospitalized years apart are colonized by the same room-sourced microbial strains.</title>
        <authorList>
            <person name="Brooks B."/>
            <person name="Olm M.R."/>
            <person name="Firek B.A."/>
            <person name="Baker R."/>
            <person name="Thomas B.C."/>
            <person name="Morowitz M.J."/>
            <person name="Banfield J.F."/>
        </authorList>
    </citation>
    <scope>NUCLEOTIDE SEQUENCE [LARGE SCALE GENOMIC DNA]</scope>
    <source>
        <strain evidence="7">S2_005_003_R2_43</strain>
    </source>
</reference>
<dbReference type="GO" id="GO:0005737">
    <property type="term" value="C:cytoplasm"/>
    <property type="evidence" value="ECO:0007669"/>
    <property type="project" value="InterPro"/>
</dbReference>
<keyword evidence="5" id="KW-0464">Manganese</keyword>
<sequence>MTDLFAPASETAIPVWFTPAGETLPEAAAAWAKATGFEAGAGKTLLVPGSDGALAGVVFGVEKPEAKSKNPFLAGKLVGALPAGAYRFEGAVGDARLAALGYALGAYRFARYRKADAKEVRIVGPEGVDLAEVGRTTAAVALGRDLVNTPANDMGPAEIEEAIRTLASEHGAEVFSIVGDDLLRENFPLVHAVGRASPRAPRIVDLRWGPEDAPKITLVGKGVTFDTGGLDIKPSSAMLLMKKDMGGAAAMIALAAMIMGAKLKVRLRLIVGAVENSISGDAFRPGDVYPSRKGLTVEIGNTDAEGRLVLADALALGDEEAPQIMVDAATLTGAARVALGPDLPPLFSDDEAFTADLLRHGAAECDPLWRLPLWGPYDDWLSSKIADVNHVSSGPFAGSVTAALFLRRFVEKASTWAHLDVFAWAPSARPGRPEGGEVQGARALMALFSERYRG</sequence>
<accession>A0A2W5MLR7</accession>
<evidence type="ECO:0000256" key="4">
    <source>
        <dbReference type="ARBA" id="ARBA00022801"/>
    </source>
</evidence>
<dbReference type="Pfam" id="PF21337">
    <property type="entry name" value="Peptidase_M17_N_1"/>
    <property type="match status" value="1"/>
</dbReference>
<gene>
    <name evidence="7" type="ORF">DI565_13395</name>
</gene>
<dbReference type="InterPro" id="IPR000819">
    <property type="entry name" value="Peptidase_M17_C"/>
</dbReference>
<evidence type="ECO:0000313" key="8">
    <source>
        <dbReference type="Proteomes" id="UP000249577"/>
    </source>
</evidence>
<protein>
    <submittedName>
        <fullName evidence="7">Leucyl aminopeptidase</fullName>
    </submittedName>
</protein>